<evidence type="ECO:0000313" key="2">
    <source>
        <dbReference type="Proteomes" id="UP000002748"/>
    </source>
</evidence>
<name>J6EQF0_TRIAS</name>
<dbReference type="HOGENOM" id="CLU_790340_0_0_1"/>
<sequence length="351" mass="39327">MSLSSASQRFKDLQDLMGSPSLEVFRLFCHHTKQPSPFQDAVCDAVGGDLEGVGITPLEENEVPQACVLYRHFREQNASSRPDYDSWQGRRQGWLIMASVIDKLTAYIGGGIDERGVWGLAVAALDVDSYDWYEVEKAWDEFEEFDVQAMACVVRWSFGLGMLEPIYDPSRGVSFRVANQLPHEDARWESSGHPSSICRMMGEWLSVPWNLNDLKNGEGVLPFVPGYDTSIDGHLALQRYLDEECLKTAVRDTAEAMSITPDEGCRLARLSPWFFQFHSPIGTPAEEKIRDDGYEFVSRVINHVKESTGRIFGPTSYVWDRVVQTLDPAESALGTGVHGSAPEEVYSALEM</sequence>
<evidence type="ECO:0000313" key="1">
    <source>
        <dbReference type="EMBL" id="EJT46704.1"/>
    </source>
</evidence>
<dbReference type="GeneID" id="25988181"/>
<comment type="caution">
    <text evidence="1">The sequence shown here is derived from an EMBL/GenBank/DDBJ whole genome shotgun (WGS) entry which is preliminary data.</text>
</comment>
<dbReference type="AlphaFoldDB" id="J6EQF0"/>
<dbReference type="RefSeq" id="XP_014178382.1">
    <property type="nucleotide sequence ID" value="XM_014322907.1"/>
</dbReference>
<organism evidence="1 2">
    <name type="scientific">Trichosporon asahii var. asahii (strain ATCC 90039 / CBS 2479 / JCM 2466 / KCTC 7840 / NBRC 103889/ NCYC 2677 / UAMH 7654)</name>
    <name type="common">Yeast</name>
    <dbReference type="NCBI Taxonomy" id="1186058"/>
    <lineage>
        <taxon>Eukaryota</taxon>
        <taxon>Fungi</taxon>
        <taxon>Dikarya</taxon>
        <taxon>Basidiomycota</taxon>
        <taxon>Agaricomycotina</taxon>
        <taxon>Tremellomycetes</taxon>
        <taxon>Trichosporonales</taxon>
        <taxon>Trichosporonaceae</taxon>
        <taxon>Trichosporon</taxon>
    </lineage>
</organism>
<gene>
    <name evidence="1" type="ORF">A1Q1_04669</name>
</gene>
<dbReference type="Proteomes" id="UP000002748">
    <property type="component" value="Unassembled WGS sequence"/>
</dbReference>
<accession>J6EQF0</accession>
<dbReference type="VEuPathDB" id="FungiDB:A1Q1_04669"/>
<protein>
    <submittedName>
        <fullName evidence="1">Uncharacterized protein</fullName>
    </submittedName>
</protein>
<reference evidence="1 2" key="1">
    <citation type="journal article" date="2012" name="Eukaryot. Cell">
        <title>Draft genome sequence of CBS 2479, the standard type strain of Trichosporon asahii.</title>
        <authorList>
            <person name="Yang R.Y."/>
            <person name="Li H.T."/>
            <person name="Zhu H."/>
            <person name="Zhou G.P."/>
            <person name="Wang M."/>
            <person name="Wang L."/>
        </authorList>
    </citation>
    <scope>NUCLEOTIDE SEQUENCE [LARGE SCALE GENOMIC DNA]</scope>
    <source>
        <strain evidence="2">ATCC 90039 / CBS 2479 / JCM 2466 / KCTC 7840 / NCYC 2677 / UAMH 7654</strain>
    </source>
</reference>
<dbReference type="KEGG" id="tasa:A1Q1_04669"/>
<dbReference type="EMBL" id="ALBS01000280">
    <property type="protein sequence ID" value="EJT46704.1"/>
    <property type="molecule type" value="Genomic_DNA"/>
</dbReference>
<proteinExistence type="predicted"/>